<proteinExistence type="predicted"/>
<organism evidence="2 3">
    <name type="scientific">Pseudodesulfovibrio sediminis</name>
    <dbReference type="NCBI Taxonomy" id="2810563"/>
    <lineage>
        <taxon>Bacteria</taxon>
        <taxon>Pseudomonadati</taxon>
        <taxon>Thermodesulfobacteriota</taxon>
        <taxon>Desulfovibrionia</taxon>
        <taxon>Desulfovibrionales</taxon>
        <taxon>Desulfovibrionaceae</taxon>
    </lineage>
</organism>
<evidence type="ECO:0000256" key="1">
    <source>
        <dbReference type="SAM" id="Phobius"/>
    </source>
</evidence>
<keyword evidence="3" id="KW-1185">Reference proteome</keyword>
<dbReference type="RefSeq" id="WP_229593686.1">
    <property type="nucleotide sequence ID" value="NZ_AP024485.1"/>
</dbReference>
<evidence type="ECO:0000313" key="3">
    <source>
        <dbReference type="Proteomes" id="UP001053296"/>
    </source>
</evidence>
<dbReference type="Proteomes" id="UP001053296">
    <property type="component" value="Chromosome"/>
</dbReference>
<gene>
    <name evidence="2" type="ORF">PSDVSF_06680</name>
</gene>
<protein>
    <submittedName>
        <fullName evidence="2">Uncharacterized protein</fullName>
    </submittedName>
</protein>
<keyword evidence="1" id="KW-1133">Transmembrane helix</keyword>
<evidence type="ECO:0000313" key="2">
    <source>
        <dbReference type="EMBL" id="BCS87426.1"/>
    </source>
</evidence>
<accession>A0ABM7P3J9</accession>
<dbReference type="EMBL" id="AP024485">
    <property type="protein sequence ID" value="BCS87426.1"/>
    <property type="molecule type" value="Genomic_DNA"/>
</dbReference>
<keyword evidence="1" id="KW-0812">Transmembrane</keyword>
<keyword evidence="1" id="KW-0472">Membrane</keyword>
<name>A0ABM7P3J9_9BACT</name>
<reference evidence="2" key="1">
    <citation type="journal article" date="2022" name="Arch. Microbiol.">
        <title>Pseudodesulfovibrio sediminis sp. nov., a mesophilic and neutrophilic sulfate-reducing bacterium isolated from sediment of a brackish lake.</title>
        <authorList>
            <person name="Takahashi A."/>
            <person name="Kojima H."/>
            <person name="Watanabe M."/>
            <person name="Fukui M."/>
        </authorList>
    </citation>
    <scope>NUCLEOTIDE SEQUENCE</scope>
    <source>
        <strain evidence="2">SF6</strain>
    </source>
</reference>
<feature type="transmembrane region" description="Helical" evidence="1">
    <location>
        <begin position="29"/>
        <end position="47"/>
    </location>
</feature>
<feature type="transmembrane region" description="Helical" evidence="1">
    <location>
        <begin position="67"/>
        <end position="89"/>
    </location>
</feature>
<sequence length="91" mass="10363">MGFISWIGCLLVLGYQAGSWVLFKAWPSITLLDLLQIVFGIDLLSLIQHFSLEVAFKAAYVCFTTELVLFLWWLGVVMFALMIATQILFKK</sequence>